<dbReference type="GO" id="GO:0003681">
    <property type="term" value="F:bent DNA binding"/>
    <property type="evidence" value="ECO:0007669"/>
    <property type="project" value="TreeGrafter"/>
</dbReference>
<dbReference type="GO" id="GO:0000976">
    <property type="term" value="F:transcription cis-regulatory region binding"/>
    <property type="evidence" value="ECO:0007669"/>
    <property type="project" value="TreeGrafter"/>
</dbReference>
<protein>
    <submittedName>
        <fullName evidence="8">H-NS histone family protein</fullName>
    </submittedName>
    <submittedName>
        <fullName evidence="7">HN-S family DNA-binding protein</fullName>
    </submittedName>
</protein>
<evidence type="ECO:0000313" key="7">
    <source>
        <dbReference type="EMBL" id="ASF81013.1"/>
    </source>
</evidence>
<dbReference type="Proteomes" id="UP001171165">
    <property type="component" value="Unassembled WGS sequence"/>
</dbReference>
<evidence type="ECO:0000259" key="6">
    <source>
        <dbReference type="SMART" id="SM00528"/>
    </source>
</evidence>
<reference evidence="7" key="1">
    <citation type="submission" date="2017-05" db="EMBL/GenBank/DDBJ databases">
        <authorList>
            <person name="Song R."/>
            <person name="Chenine A.L."/>
            <person name="Ruprecht R.M."/>
        </authorList>
    </citation>
    <scope>NUCLEOTIDE SEQUENCE</scope>
    <source>
        <strain evidence="7">A64421</strain>
        <plasmid evidence="7">pPM64421b</plasmid>
    </source>
</reference>
<evidence type="ECO:0000256" key="1">
    <source>
        <dbReference type="ARBA" id="ARBA00004453"/>
    </source>
</evidence>
<dbReference type="RefSeq" id="WP_012368886.1">
    <property type="nucleotide sequence ID" value="NZ_BGKS01000041.1"/>
</dbReference>
<geneLocation type="plasmid" evidence="7">
    <name>pPM64421b</name>
</geneLocation>
<keyword evidence="3" id="KW-0963">Cytoplasm</keyword>
<dbReference type="InterPro" id="IPR054180">
    <property type="entry name" value="H-NS-like_N"/>
</dbReference>
<dbReference type="GeneID" id="6166494"/>
<dbReference type="GO" id="GO:0009295">
    <property type="term" value="C:nucleoid"/>
    <property type="evidence" value="ECO:0007669"/>
    <property type="project" value="UniProtKB-SubCell"/>
</dbReference>
<dbReference type="SUPFAM" id="SSF81273">
    <property type="entry name" value="H-NS histone-like proteins"/>
    <property type="match status" value="2"/>
</dbReference>
<sequence length="171" mass="19755">MSELTREEKYKITSESLTGLTELRKFAKTKNFEWLENLANQLNGIVEEQREEFELRKLELAELEEKRLKAIKYLEELGLDPETIHISVFETTDKKGKKRKSKNTPAKYRFTHPETGKTDTWTGIGRMKKGLQLLIDAGHSLDEFLIDKASDAKDDIKEAEKLFENHPSSLG</sequence>
<name>A0A218N490_PROMI</name>
<dbReference type="GO" id="GO:0005829">
    <property type="term" value="C:cytosol"/>
    <property type="evidence" value="ECO:0007669"/>
    <property type="project" value="TreeGrafter"/>
</dbReference>
<dbReference type="Gene3D" id="4.10.430.10">
    <property type="entry name" value="Histone-like protein H-NS, C-terminal domain"/>
    <property type="match status" value="1"/>
</dbReference>
<dbReference type="EMBL" id="ABKSPD020000023">
    <property type="protein sequence ID" value="EKW9778053.1"/>
    <property type="molecule type" value="Genomic_DNA"/>
</dbReference>
<evidence type="ECO:0000313" key="8">
    <source>
        <dbReference type="EMBL" id="EKW9778053.1"/>
    </source>
</evidence>
<dbReference type="GO" id="GO:0001217">
    <property type="term" value="F:DNA-binding transcription repressor activity"/>
    <property type="evidence" value="ECO:0007669"/>
    <property type="project" value="TreeGrafter"/>
</dbReference>
<keyword evidence="4 7" id="KW-0238">DNA-binding</keyword>
<reference evidence="8" key="2">
    <citation type="submission" date="2023-06" db="EMBL/GenBank/DDBJ databases">
        <authorList>
            <consortium name="Clinical and Environmental Microbiology Branch: Whole genome sequencing antimicrobial resistance pathogens in the healthcare setting"/>
        </authorList>
    </citation>
    <scope>NUCLEOTIDE SEQUENCE</scope>
    <source>
        <strain evidence="8">Microbial</strain>
    </source>
</reference>
<dbReference type="InterPro" id="IPR027454">
    <property type="entry name" value="Histone_HNS_N"/>
</dbReference>
<dbReference type="GO" id="GO:0032993">
    <property type="term" value="C:protein-DNA complex"/>
    <property type="evidence" value="ECO:0007669"/>
    <property type="project" value="TreeGrafter"/>
</dbReference>
<organism evidence="7">
    <name type="scientific">Proteus mirabilis</name>
    <dbReference type="NCBI Taxonomy" id="584"/>
    <lineage>
        <taxon>Bacteria</taxon>
        <taxon>Pseudomonadati</taxon>
        <taxon>Pseudomonadota</taxon>
        <taxon>Gammaproteobacteria</taxon>
        <taxon>Enterobacterales</taxon>
        <taxon>Morganellaceae</taxon>
        <taxon>Proteus</taxon>
    </lineage>
</organism>
<dbReference type="GO" id="GO:0046983">
    <property type="term" value="F:protein dimerization activity"/>
    <property type="evidence" value="ECO:0007669"/>
    <property type="project" value="InterPro"/>
</dbReference>
<dbReference type="InterPro" id="IPR037150">
    <property type="entry name" value="H-NS_C_dom_sf"/>
</dbReference>
<dbReference type="OMA" id="EGHFMED"/>
<gene>
    <name evidence="7" type="ORF">PM64421b_00015</name>
    <name evidence="8" type="ORF">PW210_003940</name>
</gene>
<keyword evidence="7" id="KW-0614">Plasmid</keyword>
<dbReference type="Gene3D" id="1.10.287.1050">
    <property type="entry name" value="H-NS histone-like proteins"/>
    <property type="match status" value="1"/>
</dbReference>
<dbReference type="AlphaFoldDB" id="A0A218N490"/>
<proteinExistence type="inferred from homology"/>
<feature type="domain" description="DNA-binding protein H-NS-like C-terminal" evidence="6">
    <location>
        <begin position="98"/>
        <end position="146"/>
    </location>
</feature>
<evidence type="ECO:0000256" key="5">
    <source>
        <dbReference type="SAM" id="MobiDB-lite"/>
    </source>
</evidence>
<dbReference type="Pfam" id="PF00816">
    <property type="entry name" value="Histone_HNS"/>
    <property type="match status" value="1"/>
</dbReference>
<evidence type="ECO:0000256" key="2">
    <source>
        <dbReference type="ARBA" id="ARBA00010610"/>
    </source>
</evidence>
<feature type="region of interest" description="Disordered" evidence="5">
    <location>
        <begin position="94"/>
        <end position="114"/>
    </location>
</feature>
<comment type="similarity">
    <text evidence="2">Belongs to the histone-like protein H-NS family.</text>
</comment>
<evidence type="ECO:0000256" key="3">
    <source>
        <dbReference type="ARBA" id="ARBA00022490"/>
    </source>
</evidence>
<comment type="subcellular location">
    <subcellularLocation>
        <location evidence="1">Cytoplasm</location>
        <location evidence="1">Nucleoid</location>
    </subcellularLocation>
</comment>
<dbReference type="Pfam" id="PF22470">
    <property type="entry name" value="Histone_HNS_N"/>
    <property type="match status" value="1"/>
</dbReference>
<evidence type="ECO:0000256" key="4">
    <source>
        <dbReference type="ARBA" id="ARBA00023125"/>
    </source>
</evidence>
<dbReference type="InterPro" id="IPR027444">
    <property type="entry name" value="H-NS_C_dom"/>
</dbReference>
<dbReference type="EMBL" id="MF150117">
    <property type="protein sequence ID" value="ASF81013.1"/>
    <property type="molecule type" value="Genomic_DNA"/>
</dbReference>
<dbReference type="PANTHER" id="PTHR38097:SF2">
    <property type="entry name" value="DNA-BINDING PROTEIN STPA"/>
    <property type="match status" value="1"/>
</dbReference>
<dbReference type="SMART" id="SM00528">
    <property type="entry name" value="HNS"/>
    <property type="match status" value="1"/>
</dbReference>
<dbReference type="GO" id="GO:0003680">
    <property type="term" value="F:minor groove of adenine-thymine-rich DNA binding"/>
    <property type="evidence" value="ECO:0007669"/>
    <property type="project" value="TreeGrafter"/>
</dbReference>
<dbReference type="PANTHER" id="PTHR38097">
    <property type="match status" value="1"/>
</dbReference>
<accession>A0A218N490</accession>